<protein>
    <recommendedName>
        <fullName evidence="1">Glycosyltransferase 2-like domain-containing protein</fullName>
    </recommendedName>
</protein>
<evidence type="ECO:0000259" key="1">
    <source>
        <dbReference type="Pfam" id="PF00535"/>
    </source>
</evidence>
<proteinExistence type="predicted"/>
<gene>
    <name evidence="2" type="ORF">COY72_01060</name>
</gene>
<dbReference type="Pfam" id="PF00535">
    <property type="entry name" value="Glycos_transf_2"/>
    <property type="match status" value="1"/>
</dbReference>
<name>A0A2M7R8M0_9BACT</name>
<dbReference type="Proteomes" id="UP000230055">
    <property type="component" value="Unassembled WGS sequence"/>
</dbReference>
<reference evidence="3" key="1">
    <citation type="submission" date="2017-09" db="EMBL/GenBank/DDBJ databases">
        <title>Depth-based differentiation of microbial function through sediment-hosted aquifers and enrichment of novel symbionts in the deep terrestrial subsurface.</title>
        <authorList>
            <person name="Probst A.J."/>
            <person name="Ladd B."/>
            <person name="Jarett J.K."/>
            <person name="Geller-Mcgrath D.E."/>
            <person name="Sieber C.M.K."/>
            <person name="Emerson J.B."/>
            <person name="Anantharaman K."/>
            <person name="Thomas B.C."/>
            <person name="Malmstrom R."/>
            <person name="Stieglmeier M."/>
            <person name="Klingl A."/>
            <person name="Woyke T."/>
            <person name="Ryan C.M."/>
            <person name="Banfield J.F."/>
        </authorList>
    </citation>
    <scope>NUCLEOTIDE SEQUENCE [LARGE SCALE GENOMIC DNA]</scope>
</reference>
<feature type="domain" description="Glycosyltransferase 2-like" evidence="1">
    <location>
        <begin position="3"/>
        <end position="28"/>
    </location>
</feature>
<evidence type="ECO:0000313" key="3">
    <source>
        <dbReference type="Proteomes" id="UP000230055"/>
    </source>
</evidence>
<dbReference type="InterPro" id="IPR029044">
    <property type="entry name" value="Nucleotide-diphossugar_trans"/>
</dbReference>
<dbReference type="AlphaFoldDB" id="A0A2M7R8M0"/>
<comment type="caution">
    <text evidence="2">The sequence shown here is derived from an EMBL/GenBank/DDBJ whole genome shotgun (WGS) entry which is preliminary data.</text>
</comment>
<feature type="non-terminal residue" evidence="2">
    <location>
        <position position="36"/>
    </location>
</feature>
<evidence type="ECO:0000313" key="2">
    <source>
        <dbReference type="EMBL" id="PIY90893.1"/>
    </source>
</evidence>
<sequence length="36" mass="4126">MISIIIPTFNEENYLPSLLSSVRNQKVDELRSSSPF</sequence>
<dbReference type="InterPro" id="IPR001173">
    <property type="entry name" value="Glyco_trans_2-like"/>
</dbReference>
<dbReference type="Gene3D" id="3.90.550.10">
    <property type="entry name" value="Spore Coat Polysaccharide Biosynthesis Protein SpsA, Chain A"/>
    <property type="match status" value="1"/>
</dbReference>
<accession>A0A2M7R8M0</accession>
<dbReference type="SUPFAM" id="SSF53448">
    <property type="entry name" value="Nucleotide-diphospho-sugar transferases"/>
    <property type="match status" value="1"/>
</dbReference>
<organism evidence="2 3">
    <name type="scientific">Candidatus Nealsonbacteria bacterium CG_4_10_14_0_8_um_filter_35_10</name>
    <dbReference type="NCBI Taxonomy" id="1974683"/>
    <lineage>
        <taxon>Bacteria</taxon>
        <taxon>Candidatus Nealsoniibacteriota</taxon>
    </lineage>
</organism>
<dbReference type="EMBL" id="PFLX01000027">
    <property type="protein sequence ID" value="PIY90893.1"/>
    <property type="molecule type" value="Genomic_DNA"/>
</dbReference>